<keyword evidence="4" id="KW-0677">Repeat</keyword>
<evidence type="ECO:0000256" key="2">
    <source>
        <dbReference type="ARBA" id="ARBA00022659"/>
    </source>
</evidence>
<keyword evidence="7 9" id="KW-1015">Disulfide bond</keyword>
<dbReference type="GO" id="GO:0005840">
    <property type="term" value="C:ribosome"/>
    <property type="evidence" value="ECO:0007669"/>
    <property type="project" value="InterPro"/>
</dbReference>
<dbReference type="SMART" id="SM00032">
    <property type="entry name" value="CCP"/>
    <property type="match status" value="3"/>
</dbReference>
<dbReference type="Pfam" id="PF18453">
    <property type="entry name" value="C4bp_oligo"/>
    <property type="match status" value="1"/>
</dbReference>
<dbReference type="PANTHER" id="PTHR45656">
    <property type="entry name" value="PROTEIN CBR-CLEC-78"/>
    <property type="match status" value="1"/>
</dbReference>
<dbReference type="PROSITE" id="PS50923">
    <property type="entry name" value="SUSHI"/>
    <property type="match status" value="3"/>
</dbReference>
<dbReference type="InterPro" id="IPR051277">
    <property type="entry name" value="SEZ6_CSMD_C4BPB_Regulators"/>
</dbReference>
<evidence type="ECO:0000256" key="4">
    <source>
        <dbReference type="ARBA" id="ARBA00022737"/>
    </source>
</evidence>
<dbReference type="EMBL" id="KB321094">
    <property type="protein sequence ID" value="ELW47760.1"/>
    <property type="molecule type" value="Genomic_DNA"/>
</dbReference>
<dbReference type="Pfam" id="PF00084">
    <property type="entry name" value="Sushi"/>
    <property type="match status" value="3"/>
</dbReference>
<keyword evidence="14" id="KW-1185">Reference proteome</keyword>
<dbReference type="PANTHER" id="PTHR45656:SF4">
    <property type="entry name" value="PROTEIN CBR-CLEC-78"/>
    <property type="match status" value="1"/>
</dbReference>
<feature type="disulfide bond" evidence="9">
    <location>
        <begin position="217"/>
        <end position="244"/>
    </location>
</feature>
<organism evidence="13 14">
    <name type="scientific">Tupaia chinensis</name>
    <name type="common">Chinese tree shrew</name>
    <name type="synonym">Tupaia belangeri chinensis</name>
    <dbReference type="NCBI Taxonomy" id="246437"/>
    <lineage>
        <taxon>Eukaryota</taxon>
        <taxon>Metazoa</taxon>
        <taxon>Chordata</taxon>
        <taxon>Craniata</taxon>
        <taxon>Vertebrata</taxon>
        <taxon>Euteleostomi</taxon>
        <taxon>Mammalia</taxon>
        <taxon>Eutheria</taxon>
        <taxon>Euarchontoglires</taxon>
        <taxon>Scandentia</taxon>
        <taxon>Tupaiidae</taxon>
        <taxon>Tupaia</taxon>
    </lineage>
</organism>
<feature type="region of interest" description="Disordered" evidence="10">
    <location>
        <begin position="234"/>
        <end position="271"/>
    </location>
</feature>
<dbReference type="SUPFAM" id="SSF57535">
    <property type="entry name" value="Complement control module/SCR domain"/>
    <property type="match status" value="3"/>
</dbReference>
<dbReference type="Gene3D" id="2.20.25.100">
    <property type="entry name" value="Zn-binding ribosomal proteins"/>
    <property type="match status" value="1"/>
</dbReference>
<evidence type="ECO:0000256" key="1">
    <source>
        <dbReference type="ARBA" id="ARBA00022588"/>
    </source>
</evidence>
<dbReference type="FunFam" id="2.10.70.10:FF:000014">
    <property type="entry name" value="Membrane cofactor protein"/>
    <property type="match status" value="2"/>
</dbReference>
<keyword evidence="5" id="KW-0391">Immunity</keyword>
<dbReference type="GO" id="GO:0045087">
    <property type="term" value="P:innate immune response"/>
    <property type="evidence" value="ECO:0007669"/>
    <property type="project" value="UniProtKB-KW"/>
</dbReference>
<dbReference type="FunCoup" id="L9JB00">
    <property type="interactions" value="114"/>
</dbReference>
<evidence type="ECO:0000256" key="10">
    <source>
        <dbReference type="SAM" id="MobiDB-lite"/>
    </source>
</evidence>
<dbReference type="Gene3D" id="2.10.70.10">
    <property type="entry name" value="Complement Module, domain 1"/>
    <property type="match status" value="3"/>
</dbReference>
<feature type="domain" description="Sushi" evidence="12">
    <location>
        <begin position="188"/>
        <end position="246"/>
    </location>
</feature>
<evidence type="ECO:0000256" key="8">
    <source>
        <dbReference type="ARBA" id="ARBA00023180"/>
    </source>
</evidence>
<evidence type="ECO:0000256" key="9">
    <source>
        <dbReference type="PROSITE-ProRule" id="PRU00302"/>
    </source>
</evidence>
<dbReference type="SUPFAM" id="SSF54843">
    <property type="entry name" value="Ribosomal protein L22"/>
    <property type="match status" value="1"/>
</dbReference>
<evidence type="ECO:0000256" key="6">
    <source>
        <dbReference type="ARBA" id="ARBA00022875"/>
    </source>
</evidence>
<feature type="chain" id="PRO_5003999039" evidence="11">
    <location>
        <begin position="29"/>
        <end position="354"/>
    </location>
</feature>
<feature type="domain" description="Sushi" evidence="12">
    <location>
        <begin position="86"/>
        <end position="144"/>
    </location>
</feature>
<dbReference type="GO" id="GO:0003735">
    <property type="term" value="F:structural constituent of ribosome"/>
    <property type="evidence" value="ECO:0007669"/>
    <property type="project" value="InterPro"/>
</dbReference>
<evidence type="ECO:0000259" key="12">
    <source>
        <dbReference type="PROSITE" id="PS50923"/>
    </source>
</evidence>
<dbReference type="InParanoid" id="L9JB00"/>
<accession>L9JB00</accession>
<evidence type="ECO:0000313" key="13">
    <source>
        <dbReference type="EMBL" id="ELW47760.1"/>
    </source>
</evidence>
<keyword evidence="3 11" id="KW-0732">Signal</keyword>
<reference evidence="14" key="2">
    <citation type="journal article" date="2013" name="Nat. Commun.">
        <title>Genome of the Chinese tree shrew.</title>
        <authorList>
            <person name="Fan Y."/>
            <person name="Huang Z.Y."/>
            <person name="Cao C.C."/>
            <person name="Chen C.S."/>
            <person name="Chen Y.X."/>
            <person name="Fan D.D."/>
            <person name="He J."/>
            <person name="Hou H.L."/>
            <person name="Hu L."/>
            <person name="Hu X.T."/>
            <person name="Jiang X.T."/>
            <person name="Lai R."/>
            <person name="Lang Y.S."/>
            <person name="Liang B."/>
            <person name="Liao S.G."/>
            <person name="Mu D."/>
            <person name="Ma Y.Y."/>
            <person name="Niu Y.Y."/>
            <person name="Sun X.Q."/>
            <person name="Xia J.Q."/>
            <person name="Xiao J."/>
            <person name="Xiong Z.Q."/>
            <person name="Xu L."/>
            <person name="Yang L."/>
            <person name="Zhang Y."/>
            <person name="Zhao W."/>
            <person name="Zhao X.D."/>
            <person name="Zheng Y.T."/>
            <person name="Zhou J.M."/>
            <person name="Zhu Y.B."/>
            <person name="Zhang G.J."/>
            <person name="Wang J."/>
            <person name="Yao Y.G."/>
        </authorList>
    </citation>
    <scope>NUCLEOTIDE SEQUENCE [LARGE SCALE GENOMIC DNA]</scope>
</reference>
<evidence type="ECO:0000256" key="11">
    <source>
        <dbReference type="SAM" id="SignalP"/>
    </source>
</evidence>
<evidence type="ECO:0000313" key="14">
    <source>
        <dbReference type="Proteomes" id="UP000011518"/>
    </source>
</evidence>
<evidence type="ECO:0000256" key="7">
    <source>
        <dbReference type="ARBA" id="ARBA00023157"/>
    </source>
</evidence>
<dbReference type="InterPro" id="IPR040514">
    <property type="entry name" value="C4bp_oligo"/>
</dbReference>
<dbReference type="InterPro" id="IPR023407">
    <property type="entry name" value="Ribosomal_eS27_Zn-bd_dom_sf"/>
</dbReference>
<feature type="signal peptide" evidence="11">
    <location>
        <begin position="1"/>
        <end position="28"/>
    </location>
</feature>
<proteinExistence type="predicted"/>
<name>L9JB00_TUPCH</name>
<feature type="domain" description="Sushi" evidence="12">
    <location>
        <begin position="28"/>
        <end position="85"/>
    </location>
</feature>
<feature type="compositionally biased region" description="Basic and acidic residues" evidence="10">
    <location>
        <begin position="242"/>
        <end position="257"/>
    </location>
</feature>
<dbReference type="STRING" id="246437.L9JB00"/>
<dbReference type="CDD" id="cd00033">
    <property type="entry name" value="CCP"/>
    <property type="match status" value="3"/>
</dbReference>
<dbReference type="InterPro" id="IPR035976">
    <property type="entry name" value="Sushi/SCR/CCP_sf"/>
</dbReference>
<dbReference type="InterPro" id="IPR000436">
    <property type="entry name" value="Sushi_SCR_CCP_dom"/>
</dbReference>
<dbReference type="Proteomes" id="UP000011518">
    <property type="component" value="Unassembled WGS sequence"/>
</dbReference>
<dbReference type="Gene3D" id="1.20.5.3730">
    <property type="match status" value="1"/>
</dbReference>
<dbReference type="FunFam" id="2.10.70.10:FF:000070">
    <property type="entry name" value="Complement C3d receptor 2"/>
    <property type="match status" value="1"/>
</dbReference>
<dbReference type="GO" id="GO:0006958">
    <property type="term" value="P:complement activation, classical pathway"/>
    <property type="evidence" value="ECO:0007669"/>
    <property type="project" value="UniProtKB-KW"/>
</dbReference>
<evidence type="ECO:0000256" key="5">
    <source>
        <dbReference type="ARBA" id="ARBA00022859"/>
    </source>
</evidence>
<feature type="disulfide bond" evidence="9">
    <location>
        <begin position="115"/>
        <end position="142"/>
    </location>
</feature>
<keyword evidence="8" id="KW-0325">Glycoprotein</keyword>
<dbReference type="InterPro" id="IPR036394">
    <property type="entry name" value="Ribosomal_uL22_sf"/>
</dbReference>
<keyword evidence="1" id="KW-0399">Innate immunity</keyword>
<comment type="caution">
    <text evidence="9">Lacks conserved residue(s) required for the propagation of feature annotation.</text>
</comment>
<gene>
    <name evidence="13" type="ORF">TREES_T100003446</name>
</gene>
<dbReference type="GO" id="GO:0006412">
    <property type="term" value="P:translation"/>
    <property type="evidence" value="ECO:0007669"/>
    <property type="project" value="InterPro"/>
</dbReference>
<protein>
    <submittedName>
        <fullName evidence="13">C4b-binding protein alpha chain</fullName>
    </submittedName>
</protein>
<keyword evidence="2 9" id="KW-0768">Sushi</keyword>
<reference evidence="14" key="1">
    <citation type="submission" date="2012-07" db="EMBL/GenBank/DDBJ databases">
        <title>Genome of the Chinese tree shrew, a rising model animal genetically related to primates.</title>
        <authorList>
            <person name="Zhang G."/>
            <person name="Fan Y."/>
            <person name="Yao Y."/>
            <person name="Huang Z."/>
        </authorList>
    </citation>
    <scope>NUCLEOTIDE SEQUENCE [LARGE SCALE GENOMIC DNA]</scope>
</reference>
<dbReference type="AlphaFoldDB" id="L9JB00"/>
<evidence type="ECO:0000256" key="3">
    <source>
        <dbReference type="ARBA" id="ARBA00022729"/>
    </source>
</evidence>
<sequence>MSPKLQGIVPALWLLGVLSPLWCPPVLCDCKFPPTIAHGHHRDVTRSIFSTKEYAYECDEGYTLVGESRISCSSSVWSALAPECKAVCPKPEIENGKPSVDKDQYAESENVTVECNSGYDVVGSQSITCSEDRTWYPEVPKCEWVFPEGCEQVLAGRKLMQCLPNPEDVKMALEVYKLSLEIERLEKTLCLKPEVPNGKLSVEKDQYVNPETVTIQCDPGYRMVGSASISCSENKSWSPDVPKCERDLLHPSPEEEKRKHKKKRLVQSPDSYFMDNTGKTAQAIRGMHIPKAIKYLKDVTLQKLCAIVIIVVELVDVPRSNSGAGHRNESQESSFELESFVDEGIQDLTWNLDL</sequence>
<keyword evidence="6" id="KW-0180">Complement pathway</keyword>